<feature type="non-terminal residue" evidence="11">
    <location>
        <position position="205"/>
    </location>
</feature>
<dbReference type="EC" id="2.7.6.1" evidence="1"/>
<dbReference type="FunFam" id="3.40.50.2020:FF:000007">
    <property type="entry name" value="Ribose-phosphate pyrophosphokinase"/>
    <property type="match status" value="1"/>
</dbReference>
<keyword evidence="4" id="KW-0545">Nucleotide biosynthesis</keyword>
<gene>
    <name evidence="11" type="ORF">METZ01_LOCUS430241</name>
</gene>
<evidence type="ECO:0000313" key="11">
    <source>
        <dbReference type="EMBL" id="SVD77387.1"/>
    </source>
</evidence>
<evidence type="ECO:0000259" key="10">
    <source>
        <dbReference type="Pfam" id="PF13793"/>
    </source>
</evidence>
<dbReference type="InterPro" id="IPR000842">
    <property type="entry name" value="PRib_PP_synth_CS"/>
</dbReference>
<dbReference type="GO" id="GO:0005737">
    <property type="term" value="C:cytoplasm"/>
    <property type="evidence" value="ECO:0007669"/>
    <property type="project" value="TreeGrafter"/>
</dbReference>
<dbReference type="Pfam" id="PF13793">
    <property type="entry name" value="Pribosyltran_N"/>
    <property type="match status" value="1"/>
</dbReference>
<reference evidence="11" key="1">
    <citation type="submission" date="2018-05" db="EMBL/GenBank/DDBJ databases">
        <authorList>
            <person name="Lanie J.A."/>
            <person name="Ng W.-L."/>
            <person name="Kazmierczak K.M."/>
            <person name="Andrzejewski T.M."/>
            <person name="Davidsen T.M."/>
            <person name="Wayne K.J."/>
            <person name="Tettelin H."/>
            <person name="Glass J.I."/>
            <person name="Rusch D."/>
            <person name="Podicherti R."/>
            <person name="Tsui H.-C.T."/>
            <person name="Winkler M.E."/>
        </authorList>
    </citation>
    <scope>NUCLEOTIDE SEQUENCE</scope>
</reference>
<organism evidence="11">
    <name type="scientific">marine metagenome</name>
    <dbReference type="NCBI Taxonomy" id="408172"/>
    <lineage>
        <taxon>unclassified sequences</taxon>
        <taxon>metagenomes</taxon>
        <taxon>ecological metagenomes</taxon>
    </lineage>
</organism>
<evidence type="ECO:0000256" key="4">
    <source>
        <dbReference type="ARBA" id="ARBA00022727"/>
    </source>
</evidence>
<keyword evidence="5" id="KW-0547">Nucleotide-binding</keyword>
<proteinExistence type="predicted"/>
<comment type="catalytic activity">
    <reaction evidence="9">
        <text>D-ribose 5-phosphate + ATP = 5-phospho-alpha-D-ribose 1-diphosphate + AMP + H(+)</text>
        <dbReference type="Rhea" id="RHEA:15609"/>
        <dbReference type="ChEBI" id="CHEBI:15378"/>
        <dbReference type="ChEBI" id="CHEBI:30616"/>
        <dbReference type="ChEBI" id="CHEBI:58017"/>
        <dbReference type="ChEBI" id="CHEBI:78346"/>
        <dbReference type="ChEBI" id="CHEBI:456215"/>
        <dbReference type="EC" id="2.7.6.1"/>
    </reaction>
</comment>
<dbReference type="SUPFAM" id="SSF53271">
    <property type="entry name" value="PRTase-like"/>
    <property type="match status" value="2"/>
</dbReference>
<protein>
    <recommendedName>
        <fullName evidence="1">ribose-phosphate diphosphokinase</fullName>
        <ecNumber evidence="1">2.7.6.1</ecNumber>
    </recommendedName>
</protein>
<evidence type="ECO:0000256" key="3">
    <source>
        <dbReference type="ARBA" id="ARBA00022723"/>
    </source>
</evidence>
<evidence type="ECO:0000256" key="5">
    <source>
        <dbReference type="ARBA" id="ARBA00022741"/>
    </source>
</evidence>
<dbReference type="GO" id="GO:0000287">
    <property type="term" value="F:magnesium ion binding"/>
    <property type="evidence" value="ECO:0007669"/>
    <property type="project" value="InterPro"/>
</dbReference>
<evidence type="ECO:0000256" key="6">
    <source>
        <dbReference type="ARBA" id="ARBA00022777"/>
    </source>
</evidence>
<keyword evidence="8" id="KW-0460">Magnesium</keyword>
<feature type="domain" description="Ribose-phosphate pyrophosphokinase N-terminal" evidence="10">
    <location>
        <begin position="5"/>
        <end position="120"/>
    </location>
</feature>
<evidence type="ECO:0000256" key="8">
    <source>
        <dbReference type="ARBA" id="ARBA00022842"/>
    </source>
</evidence>
<evidence type="ECO:0000256" key="2">
    <source>
        <dbReference type="ARBA" id="ARBA00022679"/>
    </source>
</evidence>
<dbReference type="GO" id="GO:0009156">
    <property type="term" value="P:ribonucleoside monophosphate biosynthetic process"/>
    <property type="evidence" value="ECO:0007669"/>
    <property type="project" value="InterPro"/>
</dbReference>
<evidence type="ECO:0000256" key="7">
    <source>
        <dbReference type="ARBA" id="ARBA00022840"/>
    </source>
</evidence>
<dbReference type="NCBIfam" id="TIGR01251">
    <property type="entry name" value="ribP_PPkin"/>
    <property type="match status" value="1"/>
</dbReference>
<keyword evidence="7" id="KW-0067">ATP-binding</keyword>
<dbReference type="GO" id="GO:0004749">
    <property type="term" value="F:ribose phosphate diphosphokinase activity"/>
    <property type="evidence" value="ECO:0007669"/>
    <property type="project" value="UniProtKB-EC"/>
</dbReference>
<dbReference type="Gene3D" id="3.40.50.2020">
    <property type="match status" value="2"/>
</dbReference>
<dbReference type="GO" id="GO:0006164">
    <property type="term" value="P:purine nucleotide biosynthetic process"/>
    <property type="evidence" value="ECO:0007669"/>
    <property type="project" value="TreeGrafter"/>
</dbReference>
<dbReference type="PROSITE" id="PS00114">
    <property type="entry name" value="PRPP_SYNTHASE"/>
    <property type="match status" value="1"/>
</dbReference>
<keyword evidence="3" id="KW-0479">Metal-binding</keyword>
<dbReference type="GO" id="GO:0002189">
    <property type="term" value="C:ribose phosphate diphosphokinase complex"/>
    <property type="evidence" value="ECO:0007669"/>
    <property type="project" value="TreeGrafter"/>
</dbReference>
<name>A0A382Y216_9ZZZZ</name>
<sequence length="205" mass="22525">METTVKIFSGRASRNLAQKIAESLGVKLGNESVIEFADGEFEPSFDETIRGSDVFIVQSTMPPAENLMELLLMIDAAKRASANSVVAVLPYFGFARQDKKGKPRVPIAAKLIANLLTAAGVDRVMTIDLHADQIQGFFEVPVDHLYASTLFVPYIKSLNLPNLTIASPDMGGSKRANTYAKFLNTEVVICYKHREKVNVVSKMML</sequence>
<dbReference type="PANTHER" id="PTHR10210:SF41">
    <property type="entry name" value="RIBOSE-PHOSPHATE PYROPHOSPHOKINASE 1, CHLOROPLASTIC"/>
    <property type="match status" value="1"/>
</dbReference>
<dbReference type="SMART" id="SM01400">
    <property type="entry name" value="Pribosyltran_N"/>
    <property type="match status" value="1"/>
</dbReference>
<accession>A0A382Y216</accession>
<dbReference type="InterPro" id="IPR005946">
    <property type="entry name" value="Rib-P_diPkinase"/>
</dbReference>
<evidence type="ECO:0000256" key="9">
    <source>
        <dbReference type="ARBA" id="ARBA00049535"/>
    </source>
</evidence>
<dbReference type="PANTHER" id="PTHR10210">
    <property type="entry name" value="RIBOSE-PHOSPHATE DIPHOSPHOKINASE FAMILY MEMBER"/>
    <property type="match status" value="1"/>
</dbReference>
<dbReference type="InterPro" id="IPR029057">
    <property type="entry name" value="PRTase-like"/>
</dbReference>
<dbReference type="InterPro" id="IPR029099">
    <property type="entry name" value="Pribosyltran_N"/>
</dbReference>
<dbReference type="EMBL" id="UINC01172354">
    <property type="protein sequence ID" value="SVD77387.1"/>
    <property type="molecule type" value="Genomic_DNA"/>
</dbReference>
<dbReference type="GO" id="GO:0006015">
    <property type="term" value="P:5-phosphoribose 1-diphosphate biosynthetic process"/>
    <property type="evidence" value="ECO:0007669"/>
    <property type="project" value="TreeGrafter"/>
</dbReference>
<dbReference type="AlphaFoldDB" id="A0A382Y216"/>
<evidence type="ECO:0000256" key="1">
    <source>
        <dbReference type="ARBA" id="ARBA00013247"/>
    </source>
</evidence>
<dbReference type="GO" id="GO:0005524">
    <property type="term" value="F:ATP binding"/>
    <property type="evidence" value="ECO:0007669"/>
    <property type="project" value="UniProtKB-KW"/>
</dbReference>
<keyword evidence="2" id="KW-0808">Transferase</keyword>
<dbReference type="GO" id="GO:0016301">
    <property type="term" value="F:kinase activity"/>
    <property type="evidence" value="ECO:0007669"/>
    <property type="project" value="UniProtKB-KW"/>
</dbReference>
<keyword evidence="6" id="KW-0418">Kinase</keyword>